<comment type="caution">
    <text evidence="2">The sequence shown here is derived from an EMBL/GenBank/DDBJ whole genome shotgun (WGS) entry which is preliminary data.</text>
</comment>
<gene>
    <name evidence="2" type="ORF">CAP_3609</name>
</gene>
<accession>A0A017T716</accession>
<dbReference type="STRING" id="1192034.CAP_3609"/>
<feature type="compositionally biased region" description="Low complexity" evidence="1">
    <location>
        <begin position="186"/>
        <end position="199"/>
    </location>
</feature>
<dbReference type="AlphaFoldDB" id="A0A017T716"/>
<proteinExistence type="predicted"/>
<feature type="region of interest" description="Disordered" evidence="1">
    <location>
        <begin position="186"/>
        <end position="230"/>
    </location>
</feature>
<dbReference type="OrthoDB" id="5497953at2"/>
<dbReference type="Proteomes" id="UP000019678">
    <property type="component" value="Unassembled WGS sequence"/>
</dbReference>
<dbReference type="RefSeq" id="WP_044242887.1">
    <property type="nucleotide sequence ID" value="NZ_ASRX01000027.1"/>
</dbReference>
<dbReference type="NCBIfam" id="NF041244">
    <property type="entry name" value="IglI_fam"/>
    <property type="match status" value="1"/>
</dbReference>
<keyword evidence="3" id="KW-1185">Reference proteome</keyword>
<organism evidence="2 3">
    <name type="scientific">Chondromyces apiculatus DSM 436</name>
    <dbReference type="NCBI Taxonomy" id="1192034"/>
    <lineage>
        <taxon>Bacteria</taxon>
        <taxon>Pseudomonadati</taxon>
        <taxon>Myxococcota</taxon>
        <taxon>Polyangia</taxon>
        <taxon>Polyangiales</taxon>
        <taxon>Polyangiaceae</taxon>
        <taxon>Chondromyces</taxon>
    </lineage>
</organism>
<dbReference type="eggNOG" id="COG3515">
    <property type="taxonomic scope" value="Bacteria"/>
</dbReference>
<reference evidence="2 3" key="1">
    <citation type="submission" date="2013-05" db="EMBL/GenBank/DDBJ databases">
        <title>Genome assembly of Chondromyces apiculatus DSM 436.</title>
        <authorList>
            <person name="Sharma G."/>
            <person name="Khatri I."/>
            <person name="Kaur C."/>
            <person name="Mayilraj S."/>
            <person name="Subramanian S."/>
        </authorList>
    </citation>
    <scope>NUCLEOTIDE SEQUENCE [LARGE SCALE GENOMIC DNA]</scope>
    <source>
        <strain evidence="2 3">DSM 436</strain>
    </source>
</reference>
<sequence length="331" mass="35950">MARELAMFLEPIDVLPEPGLDAGDPRLAEMVSLAERDQYGAAADLAEEVTREGVHDVRALSFLLYQAFREGGLARVDLLFEVIVTSLGPNFEAFGPARRRAEHFNKRLSWLFDTMARALEYHQKHGTPEWGALREGLDPGALERVLQAGQRVAEALSADPYASAGQAFGRLMSFLRAHAEALAKAPAPGAVPAGGQPAPTSKEDGPSPSAPALASAGEDAAMPTPAGGAPQRRVEFMASHPLLELLAKLQAFEALVERGEMGKAAIVADDVQQLIEGFDPRLYFPEIFVRFSALLSDHIGLLSEHLEERDSVAWKARRQFYLVDLEGFVRG</sequence>
<evidence type="ECO:0000256" key="1">
    <source>
        <dbReference type="SAM" id="MobiDB-lite"/>
    </source>
</evidence>
<protein>
    <recommendedName>
        <fullName evidence="4">ImpA N-terminal domain-containing protein</fullName>
    </recommendedName>
</protein>
<name>A0A017T716_9BACT</name>
<evidence type="ECO:0000313" key="2">
    <source>
        <dbReference type="EMBL" id="EYF05019.1"/>
    </source>
</evidence>
<evidence type="ECO:0008006" key="4">
    <source>
        <dbReference type="Google" id="ProtNLM"/>
    </source>
</evidence>
<feature type="compositionally biased region" description="Low complexity" evidence="1">
    <location>
        <begin position="206"/>
        <end position="216"/>
    </location>
</feature>
<dbReference type="EMBL" id="ASRX01000027">
    <property type="protein sequence ID" value="EYF05019.1"/>
    <property type="molecule type" value="Genomic_DNA"/>
</dbReference>
<evidence type="ECO:0000313" key="3">
    <source>
        <dbReference type="Proteomes" id="UP000019678"/>
    </source>
</evidence>